<dbReference type="PROSITE" id="PS51257">
    <property type="entry name" value="PROKAR_LIPOPROTEIN"/>
    <property type="match status" value="1"/>
</dbReference>
<sequence length="91" mass="9543">MLRAALLLTLAPILLGACNSLPEAAARQTKIAAETPWPRLLNTAEMDRALPPVTASPPAGESAVNATEAELNARSAGLKSRAEALRRRSAE</sequence>
<name>A0A3P3DQC3_9RHOB</name>
<feature type="chain" id="PRO_5017921833" description="DUF3035 domain-containing protein" evidence="2">
    <location>
        <begin position="26"/>
        <end position="91"/>
    </location>
</feature>
<dbReference type="RefSeq" id="WP_124964242.1">
    <property type="nucleotide sequence ID" value="NZ_RRAZ01000007.1"/>
</dbReference>
<dbReference type="AlphaFoldDB" id="A0A3P3DQC3"/>
<accession>A0A3P3DQC3</accession>
<reference evidence="3 4" key="1">
    <citation type="submission" date="2018-11" db="EMBL/GenBank/DDBJ databases">
        <title>Gemmobacter sp. nov., YIM 102744-1 draft genome.</title>
        <authorList>
            <person name="Li G."/>
            <person name="Jiang Y."/>
        </authorList>
    </citation>
    <scope>NUCLEOTIDE SEQUENCE [LARGE SCALE GENOMIC DNA]</scope>
    <source>
        <strain evidence="3 4">YIM 102744-1</strain>
    </source>
</reference>
<feature type="region of interest" description="Disordered" evidence="1">
    <location>
        <begin position="50"/>
        <end position="91"/>
    </location>
</feature>
<dbReference type="EMBL" id="RRAZ01000007">
    <property type="protein sequence ID" value="RRH76439.1"/>
    <property type="molecule type" value="Genomic_DNA"/>
</dbReference>
<feature type="compositionally biased region" description="Basic and acidic residues" evidence="1">
    <location>
        <begin position="80"/>
        <end position="91"/>
    </location>
</feature>
<evidence type="ECO:0000313" key="4">
    <source>
        <dbReference type="Proteomes" id="UP000282125"/>
    </source>
</evidence>
<dbReference type="Proteomes" id="UP000282125">
    <property type="component" value="Unassembled WGS sequence"/>
</dbReference>
<keyword evidence="4" id="KW-1185">Reference proteome</keyword>
<dbReference type="OrthoDB" id="9920696at2"/>
<proteinExistence type="predicted"/>
<protein>
    <recommendedName>
        <fullName evidence="5">DUF3035 domain-containing protein</fullName>
    </recommendedName>
</protein>
<keyword evidence="2" id="KW-0732">Signal</keyword>
<feature type="signal peptide" evidence="2">
    <location>
        <begin position="1"/>
        <end position="25"/>
    </location>
</feature>
<organism evidence="3 4">
    <name type="scientific">Falsigemmobacter faecalis</name>
    <dbReference type="NCBI Taxonomy" id="2488730"/>
    <lineage>
        <taxon>Bacteria</taxon>
        <taxon>Pseudomonadati</taxon>
        <taxon>Pseudomonadota</taxon>
        <taxon>Alphaproteobacteria</taxon>
        <taxon>Rhodobacterales</taxon>
        <taxon>Paracoccaceae</taxon>
        <taxon>Falsigemmobacter</taxon>
    </lineage>
</organism>
<evidence type="ECO:0000256" key="1">
    <source>
        <dbReference type="SAM" id="MobiDB-lite"/>
    </source>
</evidence>
<evidence type="ECO:0000313" key="3">
    <source>
        <dbReference type="EMBL" id="RRH76439.1"/>
    </source>
</evidence>
<evidence type="ECO:0000256" key="2">
    <source>
        <dbReference type="SAM" id="SignalP"/>
    </source>
</evidence>
<gene>
    <name evidence="3" type="ORF">EG244_06710</name>
</gene>
<comment type="caution">
    <text evidence="3">The sequence shown here is derived from an EMBL/GenBank/DDBJ whole genome shotgun (WGS) entry which is preliminary data.</text>
</comment>
<evidence type="ECO:0008006" key="5">
    <source>
        <dbReference type="Google" id="ProtNLM"/>
    </source>
</evidence>